<dbReference type="AlphaFoldDB" id="A0A5C7GS46"/>
<protein>
    <recommendedName>
        <fullName evidence="6">LysM domain-containing protein</fullName>
    </recommendedName>
</protein>
<evidence type="ECO:0000259" key="3">
    <source>
        <dbReference type="PROSITE" id="PS51782"/>
    </source>
</evidence>
<dbReference type="OrthoDB" id="1607513at2759"/>
<dbReference type="PANTHER" id="PTHR10809:SF58">
    <property type="entry name" value="VESICLE-ASSOCIATED PROTEIN 4-2"/>
    <property type="match status" value="1"/>
</dbReference>
<dbReference type="Proteomes" id="UP000323000">
    <property type="component" value="Chromosome 13"/>
</dbReference>
<dbReference type="SUPFAM" id="SSF53098">
    <property type="entry name" value="Ribonuclease H-like"/>
    <property type="match status" value="1"/>
</dbReference>
<dbReference type="GO" id="GO:0061817">
    <property type="term" value="P:endoplasmic reticulum-plasma membrane tethering"/>
    <property type="evidence" value="ECO:0007669"/>
    <property type="project" value="TreeGrafter"/>
</dbReference>
<dbReference type="GO" id="GO:0005886">
    <property type="term" value="C:plasma membrane"/>
    <property type="evidence" value="ECO:0007669"/>
    <property type="project" value="TreeGrafter"/>
</dbReference>
<dbReference type="GO" id="GO:0090158">
    <property type="term" value="P:endoplasmic reticulum membrane organization"/>
    <property type="evidence" value="ECO:0007669"/>
    <property type="project" value="TreeGrafter"/>
</dbReference>
<dbReference type="Pfam" id="PF00635">
    <property type="entry name" value="Motile_Sperm"/>
    <property type="match status" value="1"/>
</dbReference>
<reference evidence="5" key="1">
    <citation type="journal article" date="2019" name="Gigascience">
        <title>De novo genome assembly of the endangered Acer yangbiense, a plant species with extremely small populations endemic to Yunnan Province, China.</title>
        <authorList>
            <person name="Yang J."/>
            <person name="Wariss H.M."/>
            <person name="Tao L."/>
            <person name="Zhang R."/>
            <person name="Yun Q."/>
            <person name="Hollingsworth P."/>
            <person name="Dao Z."/>
            <person name="Luo G."/>
            <person name="Guo H."/>
            <person name="Ma Y."/>
            <person name="Sun W."/>
        </authorList>
    </citation>
    <scope>NUCLEOTIDE SEQUENCE [LARGE SCALE GENOMIC DNA]</scope>
    <source>
        <strain evidence="5">cv. Malutang</strain>
    </source>
</reference>
<dbReference type="SUPFAM" id="SSF54106">
    <property type="entry name" value="LysM domain"/>
    <property type="match status" value="1"/>
</dbReference>
<dbReference type="CDD" id="cd00118">
    <property type="entry name" value="LysM"/>
    <property type="match status" value="1"/>
</dbReference>
<dbReference type="InterPro" id="IPR000535">
    <property type="entry name" value="MSP_dom"/>
</dbReference>
<dbReference type="InterPro" id="IPR013783">
    <property type="entry name" value="Ig-like_fold"/>
</dbReference>
<dbReference type="InterPro" id="IPR008962">
    <property type="entry name" value="PapD-like_sf"/>
</dbReference>
<dbReference type="Gene3D" id="2.60.40.10">
    <property type="entry name" value="Immunoglobulins"/>
    <property type="match status" value="1"/>
</dbReference>
<evidence type="ECO:0000259" key="2">
    <source>
        <dbReference type="PROSITE" id="PS50202"/>
    </source>
</evidence>
<dbReference type="EMBL" id="VAHF01000013">
    <property type="protein sequence ID" value="TXG47277.1"/>
    <property type="molecule type" value="Genomic_DNA"/>
</dbReference>
<comment type="caution">
    <text evidence="4">The sequence shown here is derived from an EMBL/GenBank/DDBJ whole genome shotgun (WGS) entry which is preliminary data.</text>
</comment>
<dbReference type="Pfam" id="PF14372">
    <property type="entry name" value="hAT-like_RNase-H"/>
    <property type="match status" value="2"/>
</dbReference>
<dbReference type="PROSITE" id="PS50202">
    <property type="entry name" value="MSP"/>
    <property type="match status" value="1"/>
</dbReference>
<sequence length="805" mass="92084">MKCWDDDNLVLAVAAVLDPRFKMDVVKHSYKEIYGGECEKRLAIFMDYLTGVYNKYAKGTNNFQSSASGSKEKKSSISYEMLHPLGKPRKFSHDHLDHHRSLNIKFHLYLEGVKFPLFLDFNILDWKLRRKFSNSVSHVARSLLPTRRRLKLDPSNKLYFPSNKLYFPYEPGKQVRSAIKIKNTSKSHVAFKFQTTAPKSCFMRPPGAILAPGESLIATVFKFVELPENNEKPLDQKSRDKFKIISMKVQGPMDYLPELVGGSASGDKPAENSVMDQQLNHLDMVKMLIKEWDWYEPLPESIEAADLINVYKEEKEKLHIYFEKLPSRLSLMINMNQLVCEECICFSVHFIDDDWKLKEKIISWKCIGGDPIMKILKNVLSEWGIDNNISYMVLDGYSYEHVLSSNERENGFSSQGSLLFNGKLSGIRDFHDIGYISSRCLHEILYDRMKEIFKYIMGNGYFRIAINRAKSSGKKVTTEVIPTEQDDLEDWGTVGLVELGLGLKEAFFELENMESEFKSINLTKEQWDLIPVAIYDFVDGDETVWYNCETANMYFPWLCNIYTTSLEFVKLKPFIYEEESFHSLRDRLKCWYDDNLVLAVAAVLDPRFKTNIVKHWYKKIYGDECDTRLAKFMDYFTSVYNEYANGTNNFQSSASGSKEKKSSISYEMLDPSGKPSTVAAVEGQTDKTSKWNSNLHLLPPLNSTINNMSSSSMQDSSDYHSRIHNFAAAAVGDNQDSLQRVIFTMANFGFLGGKASCEKVFGVRSGDTCTGIAQMFKLSTVTFDSNNPNLKCDALFVGQWLCVAA</sequence>
<feature type="domain" description="MSP" evidence="2">
    <location>
        <begin position="149"/>
        <end position="284"/>
    </location>
</feature>
<accession>A0A5C7GS46</accession>
<organism evidence="4 5">
    <name type="scientific">Acer yangbiense</name>
    <dbReference type="NCBI Taxonomy" id="1000413"/>
    <lineage>
        <taxon>Eukaryota</taxon>
        <taxon>Viridiplantae</taxon>
        <taxon>Streptophyta</taxon>
        <taxon>Embryophyta</taxon>
        <taxon>Tracheophyta</taxon>
        <taxon>Spermatophyta</taxon>
        <taxon>Magnoliopsida</taxon>
        <taxon>eudicotyledons</taxon>
        <taxon>Gunneridae</taxon>
        <taxon>Pentapetalae</taxon>
        <taxon>rosids</taxon>
        <taxon>malvids</taxon>
        <taxon>Sapindales</taxon>
        <taxon>Sapindaceae</taxon>
        <taxon>Hippocastanoideae</taxon>
        <taxon>Acereae</taxon>
        <taxon>Acer</taxon>
    </lineage>
</organism>
<dbReference type="InterPro" id="IPR018392">
    <property type="entry name" value="LysM"/>
</dbReference>
<dbReference type="Gene3D" id="3.10.350.10">
    <property type="entry name" value="LysM domain"/>
    <property type="match status" value="1"/>
</dbReference>
<dbReference type="SUPFAM" id="SSF49354">
    <property type="entry name" value="PapD-like"/>
    <property type="match status" value="1"/>
</dbReference>
<evidence type="ECO:0000256" key="1">
    <source>
        <dbReference type="ARBA" id="ARBA00008932"/>
    </source>
</evidence>
<dbReference type="Pfam" id="PF01476">
    <property type="entry name" value="LysM"/>
    <property type="match status" value="1"/>
</dbReference>
<gene>
    <name evidence="4" type="ORF">EZV62_026571</name>
</gene>
<dbReference type="PANTHER" id="PTHR10809">
    <property type="entry name" value="VESICLE-ASSOCIATED MEMBRANE PROTEIN-ASSOCIATED PROTEIN"/>
    <property type="match status" value="1"/>
</dbReference>
<keyword evidence="5" id="KW-1185">Reference proteome</keyword>
<dbReference type="GO" id="GO:0005789">
    <property type="term" value="C:endoplasmic reticulum membrane"/>
    <property type="evidence" value="ECO:0007669"/>
    <property type="project" value="InterPro"/>
</dbReference>
<dbReference type="InterPro" id="IPR025525">
    <property type="entry name" value="hAT-like_transposase_RNase-H"/>
</dbReference>
<dbReference type="InterPro" id="IPR016763">
    <property type="entry name" value="VAP"/>
</dbReference>
<proteinExistence type="inferred from homology"/>
<name>A0A5C7GS46_9ROSI</name>
<dbReference type="GO" id="GO:0003677">
    <property type="term" value="F:DNA binding"/>
    <property type="evidence" value="ECO:0007669"/>
    <property type="project" value="InterPro"/>
</dbReference>
<dbReference type="SMART" id="SM00257">
    <property type="entry name" value="LysM"/>
    <property type="match status" value="1"/>
</dbReference>
<dbReference type="InterPro" id="IPR036779">
    <property type="entry name" value="LysM_dom_sf"/>
</dbReference>
<evidence type="ECO:0000313" key="5">
    <source>
        <dbReference type="Proteomes" id="UP000323000"/>
    </source>
</evidence>
<dbReference type="InterPro" id="IPR012337">
    <property type="entry name" value="RNaseH-like_sf"/>
</dbReference>
<dbReference type="PROSITE" id="PS51782">
    <property type="entry name" value="LYSM"/>
    <property type="match status" value="1"/>
</dbReference>
<evidence type="ECO:0000313" key="4">
    <source>
        <dbReference type="EMBL" id="TXG47277.1"/>
    </source>
</evidence>
<comment type="similarity">
    <text evidence="1">Belongs to the VAMP-associated protein (VAP) (TC 9.B.17) family.</text>
</comment>
<feature type="domain" description="LysM" evidence="3">
    <location>
        <begin position="759"/>
        <end position="803"/>
    </location>
</feature>
<evidence type="ECO:0008006" key="6">
    <source>
        <dbReference type="Google" id="ProtNLM"/>
    </source>
</evidence>